<keyword evidence="4 8" id="KW-0677">Repeat</keyword>
<dbReference type="Pfam" id="PF13375">
    <property type="entry name" value="RnfC_N"/>
    <property type="match status" value="1"/>
</dbReference>
<feature type="domain" description="4Fe-4S ferredoxin-type" evidence="10">
    <location>
        <begin position="399"/>
        <end position="428"/>
    </location>
</feature>
<comment type="function">
    <text evidence="8">Part of a membrane-bound complex that couples electron transfer with translocation of ions across the membrane.</text>
</comment>
<dbReference type="InterPro" id="IPR017900">
    <property type="entry name" value="4Fe4S_Fe_S_CS"/>
</dbReference>
<sequence>MRLLTFKGGIHPPYNKEYTNKVALAKAEAPKIVYIPLQQHIGAPAKPIVEKGDEVKKGQIIGQAGGFVSANVHSSVSGKVIDIKMHEVPGGMGQCIVIENDFKEELDESVKPHGELESLDPKEIIKIIQDAGIVGMGGATFPTHVKLSPPPDSNIDVIILNGAECEPYLTADHRLMVEMPDDVVFGIRAVMRALDVHKGYIGIEVNKPDAIEAVTKAAEPYPEVEVVGLEIKYPQGAEKQLIYACTGGREVPSGALPAAAGAVVTNVGTAAQIAKSIKTGLPLIERITTITGDAIKDPKNLITKVGTPICEIIDQCGGFKEGVNVGKVILGGPMMGNTQYTTQAASTKGTSGILCLSEEKARIPEPTACLRCGRCTEVCPAFLQPLYISANSIKGDFDKAEEHRALDCIECGSCSFICPARRPLVESIRNAKRQIQAKRRKAQAEAKAKAAK</sequence>
<feature type="binding site" evidence="8">
    <location>
        <position position="408"/>
    </location>
    <ligand>
        <name>[4Fe-4S] cluster</name>
        <dbReference type="ChEBI" id="CHEBI:49883"/>
        <label>2</label>
    </ligand>
</feature>
<dbReference type="HAMAP" id="MF_00461">
    <property type="entry name" value="RsxC_RnfC"/>
    <property type="match status" value="1"/>
</dbReference>
<dbReference type="SUPFAM" id="SSF46548">
    <property type="entry name" value="alpha-helical ferredoxin"/>
    <property type="match status" value="1"/>
</dbReference>
<evidence type="ECO:0000256" key="8">
    <source>
        <dbReference type="HAMAP-Rule" id="MF_00461"/>
    </source>
</evidence>
<dbReference type="Pfam" id="PF13237">
    <property type="entry name" value="Fer4_10"/>
    <property type="match status" value="1"/>
</dbReference>
<keyword evidence="9" id="KW-0175">Coiled coil</keyword>
<keyword evidence="1 8" id="KW-0813">Transport</keyword>
<dbReference type="NCBIfam" id="TIGR01945">
    <property type="entry name" value="rnfC"/>
    <property type="match status" value="1"/>
</dbReference>
<dbReference type="GO" id="GO:0009055">
    <property type="term" value="F:electron transfer activity"/>
    <property type="evidence" value="ECO:0007669"/>
    <property type="project" value="InterPro"/>
</dbReference>
<dbReference type="Pfam" id="PF10531">
    <property type="entry name" value="SLBB"/>
    <property type="match status" value="1"/>
</dbReference>
<feature type="binding site" evidence="8">
    <location>
        <position position="375"/>
    </location>
    <ligand>
        <name>[4Fe-4S] cluster</name>
        <dbReference type="ChEBI" id="CHEBI:49883"/>
        <label>1</label>
    </ligand>
</feature>
<evidence type="ECO:0000256" key="2">
    <source>
        <dbReference type="ARBA" id="ARBA00022485"/>
    </source>
</evidence>
<feature type="binding site" evidence="8">
    <location>
        <position position="372"/>
    </location>
    <ligand>
        <name>[4Fe-4S] cluster</name>
        <dbReference type="ChEBI" id="CHEBI:49883"/>
        <label>1</label>
    </ligand>
</feature>
<feature type="binding site" evidence="8">
    <location>
        <position position="411"/>
    </location>
    <ligand>
        <name>[4Fe-4S] cluster</name>
        <dbReference type="ChEBI" id="CHEBI:49883"/>
        <label>2</label>
    </ligand>
</feature>
<evidence type="ECO:0000313" key="11">
    <source>
        <dbReference type="EMBL" id="VYT81934.1"/>
    </source>
</evidence>
<dbReference type="PANTHER" id="PTHR43034:SF2">
    <property type="entry name" value="ION-TRANSLOCATING OXIDOREDUCTASE COMPLEX SUBUNIT C"/>
    <property type="match status" value="1"/>
</dbReference>
<keyword evidence="8" id="KW-0472">Membrane</keyword>
<dbReference type="InterPro" id="IPR019554">
    <property type="entry name" value="Soluble_ligand-bd"/>
</dbReference>
<dbReference type="PANTHER" id="PTHR43034">
    <property type="entry name" value="ION-TRANSLOCATING OXIDOREDUCTASE COMPLEX SUBUNIT C"/>
    <property type="match status" value="1"/>
</dbReference>
<feature type="coiled-coil region" evidence="9">
    <location>
        <begin position="425"/>
        <end position="452"/>
    </location>
</feature>
<feature type="binding site" evidence="8">
    <location>
        <position position="418"/>
    </location>
    <ligand>
        <name>[4Fe-4S] cluster</name>
        <dbReference type="ChEBI" id="CHEBI:49883"/>
        <label>1</label>
    </ligand>
</feature>
<keyword evidence="8" id="KW-1278">Translocase</keyword>
<dbReference type="GO" id="GO:0022900">
    <property type="term" value="P:electron transport chain"/>
    <property type="evidence" value="ECO:0007669"/>
    <property type="project" value="UniProtKB-UniRule"/>
</dbReference>
<comment type="subcellular location">
    <subcellularLocation>
        <location evidence="8">Cell membrane</location>
        <topology evidence="8">Peripheral membrane protein</topology>
    </subcellularLocation>
</comment>
<dbReference type="Gene3D" id="3.40.50.11540">
    <property type="entry name" value="NADH-ubiquinone oxidoreductase 51kDa subunit"/>
    <property type="match status" value="1"/>
</dbReference>
<evidence type="ECO:0000259" key="10">
    <source>
        <dbReference type="PROSITE" id="PS51379"/>
    </source>
</evidence>
<dbReference type="AlphaFoldDB" id="A0A6N2ZRD9"/>
<dbReference type="RefSeq" id="WP_024037476.1">
    <property type="nucleotide sequence ID" value="NZ_CACRUE010000012.1"/>
</dbReference>
<accession>A0A6N2ZRD9</accession>
<dbReference type="PROSITE" id="PS00198">
    <property type="entry name" value="4FE4S_FER_1"/>
    <property type="match status" value="1"/>
</dbReference>
<keyword evidence="6 8" id="KW-0408">Iron</keyword>
<dbReference type="PROSITE" id="PS51379">
    <property type="entry name" value="4FE4S_FER_2"/>
    <property type="match status" value="2"/>
</dbReference>
<feature type="domain" description="4Fe-4S ferredoxin-type" evidence="10">
    <location>
        <begin position="359"/>
        <end position="391"/>
    </location>
</feature>
<feature type="binding site" evidence="8">
    <location>
        <position position="369"/>
    </location>
    <ligand>
        <name>[4Fe-4S] cluster</name>
        <dbReference type="ChEBI" id="CHEBI:49883"/>
        <label>1</label>
    </ligand>
</feature>
<dbReference type="InterPro" id="IPR037225">
    <property type="entry name" value="Nuo51_FMN-bd_sf"/>
</dbReference>
<evidence type="ECO:0000256" key="1">
    <source>
        <dbReference type="ARBA" id="ARBA00022448"/>
    </source>
</evidence>
<reference evidence="11" key="1">
    <citation type="submission" date="2019-11" db="EMBL/GenBank/DDBJ databases">
        <authorList>
            <person name="Feng L."/>
        </authorList>
    </citation>
    <scope>NUCLEOTIDE SEQUENCE</scope>
    <source>
        <strain evidence="11">IbartlettiiLFYP30</strain>
    </source>
</reference>
<dbReference type="GO" id="GO:0046872">
    <property type="term" value="F:metal ion binding"/>
    <property type="evidence" value="ECO:0007669"/>
    <property type="project" value="UniProtKB-KW"/>
</dbReference>
<keyword evidence="2 8" id="KW-0004">4Fe-4S</keyword>
<keyword evidence="8" id="KW-1003">Cell membrane</keyword>
<comment type="similarity">
    <text evidence="8">Belongs to the 4Fe4S bacterial-type ferredoxin family. RnfC subfamily.</text>
</comment>
<dbReference type="InterPro" id="IPR010208">
    <property type="entry name" value="Ion_transpt_RnfC/RsxC"/>
</dbReference>
<name>A0A6N2ZRD9_9FIRM</name>
<dbReference type="GO" id="GO:0051539">
    <property type="term" value="F:4 iron, 4 sulfur cluster binding"/>
    <property type="evidence" value="ECO:0007669"/>
    <property type="project" value="UniProtKB-KW"/>
</dbReference>
<feature type="binding site" evidence="8">
    <location>
        <position position="379"/>
    </location>
    <ligand>
        <name>[4Fe-4S] cluster</name>
        <dbReference type="ChEBI" id="CHEBI:49883"/>
        <label>2</label>
    </ligand>
</feature>
<comment type="subunit">
    <text evidence="8">The complex is composed of six subunits: RnfA, RnfB, RnfC, RnfD, RnfE and RnfG.</text>
</comment>
<dbReference type="SUPFAM" id="SSF142019">
    <property type="entry name" value="Nqo1 FMN-binding domain-like"/>
    <property type="match status" value="1"/>
</dbReference>
<evidence type="ECO:0000256" key="7">
    <source>
        <dbReference type="ARBA" id="ARBA00023014"/>
    </source>
</evidence>
<dbReference type="Gene3D" id="3.30.70.20">
    <property type="match status" value="1"/>
</dbReference>
<keyword evidence="3 8" id="KW-0479">Metal-binding</keyword>
<evidence type="ECO:0000256" key="5">
    <source>
        <dbReference type="ARBA" id="ARBA00022982"/>
    </source>
</evidence>
<evidence type="ECO:0000256" key="6">
    <source>
        <dbReference type="ARBA" id="ARBA00023004"/>
    </source>
</evidence>
<dbReference type="GO" id="GO:0005886">
    <property type="term" value="C:plasma membrane"/>
    <property type="evidence" value="ECO:0007669"/>
    <property type="project" value="UniProtKB-SubCell"/>
</dbReference>
<feature type="binding site" evidence="8">
    <location>
        <position position="414"/>
    </location>
    <ligand>
        <name>[4Fe-4S] cluster</name>
        <dbReference type="ChEBI" id="CHEBI:49883"/>
        <label>2</label>
    </ligand>
</feature>
<organism evidence="11">
    <name type="scientific">Intestinibacter bartlettii</name>
    <dbReference type="NCBI Taxonomy" id="261299"/>
    <lineage>
        <taxon>Bacteria</taxon>
        <taxon>Bacillati</taxon>
        <taxon>Bacillota</taxon>
        <taxon>Clostridia</taxon>
        <taxon>Peptostreptococcales</taxon>
        <taxon>Peptostreptococcaceae</taxon>
        <taxon>Intestinibacter</taxon>
    </lineage>
</organism>
<dbReference type="InterPro" id="IPR017896">
    <property type="entry name" value="4Fe4S_Fe-S-bd"/>
</dbReference>
<comment type="cofactor">
    <cofactor evidence="8">
        <name>[4Fe-4S] cluster</name>
        <dbReference type="ChEBI" id="CHEBI:49883"/>
    </cofactor>
    <text evidence="8">Binds 2 [4Fe-4S] clusters per subunit.</text>
</comment>
<evidence type="ECO:0000256" key="4">
    <source>
        <dbReference type="ARBA" id="ARBA00022737"/>
    </source>
</evidence>
<dbReference type="NCBIfam" id="NF003454">
    <property type="entry name" value="PRK05035.1"/>
    <property type="match status" value="1"/>
</dbReference>
<dbReference type="Pfam" id="PF01512">
    <property type="entry name" value="Complex1_51K"/>
    <property type="match status" value="1"/>
</dbReference>
<protein>
    <recommendedName>
        <fullName evidence="8">Ion-translocating oxidoreductase complex subunit C</fullName>
        <ecNumber evidence="8">7.-.-.-</ecNumber>
    </recommendedName>
    <alternativeName>
        <fullName evidence="8">Rnf electron transport complex subunit C</fullName>
    </alternativeName>
</protein>
<dbReference type="EMBL" id="CACRUE010000012">
    <property type="protein sequence ID" value="VYT81934.1"/>
    <property type="molecule type" value="Genomic_DNA"/>
</dbReference>
<dbReference type="InterPro" id="IPR026902">
    <property type="entry name" value="RnfC_N"/>
</dbReference>
<evidence type="ECO:0000256" key="9">
    <source>
        <dbReference type="SAM" id="Coils"/>
    </source>
</evidence>
<keyword evidence="5 8" id="KW-0249">Electron transport</keyword>
<gene>
    <name evidence="8 11" type="primary">rnfC</name>
    <name evidence="11" type="ORF">IBLFYP30_00165</name>
</gene>
<dbReference type="EC" id="7.-.-.-" evidence="8"/>
<evidence type="ECO:0000256" key="3">
    <source>
        <dbReference type="ARBA" id="ARBA00022723"/>
    </source>
</evidence>
<dbReference type="InterPro" id="IPR011538">
    <property type="entry name" value="Nuo51_FMN-bd"/>
</dbReference>
<keyword evidence="7 8" id="KW-0411">Iron-sulfur</keyword>
<proteinExistence type="inferred from homology"/>